<dbReference type="PANTHER" id="PTHR42815">
    <property type="entry name" value="FAD-BINDING, PUTATIVE (AFU_ORTHOLOGUE AFUA_6G07600)-RELATED"/>
    <property type="match status" value="1"/>
</dbReference>
<evidence type="ECO:0000313" key="3">
    <source>
        <dbReference type="Proteomes" id="UP001595444"/>
    </source>
</evidence>
<reference evidence="3" key="1">
    <citation type="journal article" date="2019" name="Int. J. Syst. Evol. Microbiol.">
        <title>The Global Catalogue of Microorganisms (GCM) 10K type strain sequencing project: providing services to taxonomists for standard genome sequencing and annotation.</title>
        <authorList>
            <consortium name="The Broad Institute Genomics Platform"/>
            <consortium name="The Broad Institute Genome Sequencing Center for Infectious Disease"/>
            <person name="Wu L."/>
            <person name="Ma J."/>
        </authorList>
    </citation>
    <scope>NUCLEOTIDE SEQUENCE [LARGE SCALE GENOMIC DNA]</scope>
    <source>
        <strain evidence="3">KCTC 62164</strain>
    </source>
</reference>
<evidence type="ECO:0000313" key="2">
    <source>
        <dbReference type="EMBL" id="MFC3052004.1"/>
    </source>
</evidence>
<feature type="domain" description="Pyridoxamine 5'-phosphate oxidase N-terminal" evidence="1">
    <location>
        <begin position="34"/>
        <end position="153"/>
    </location>
</feature>
<evidence type="ECO:0000259" key="1">
    <source>
        <dbReference type="Pfam" id="PF01243"/>
    </source>
</evidence>
<dbReference type="InterPro" id="IPR012349">
    <property type="entry name" value="Split_barrel_FMN-bd"/>
</dbReference>
<name>A0ABV7D5K7_9PROT</name>
<dbReference type="EMBL" id="JBHRSL010000006">
    <property type="protein sequence ID" value="MFC3052004.1"/>
    <property type="molecule type" value="Genomic_DNA"/>
</dbReference>
<comment type="caution">
    <text evidence="2">The sequence shown here is derived from an EMBL/GenBank/DDBJ whole genome shotgun (WGS) entry which is preliminary data.</text>
</comment>
<sequence>MTDTNTLESLDGLRAIIGEPHELVTKKIVPYLDDMAHRFIAHSPYVMLSTASKEGVPDVSPRGDGPGFAYIADNHTLYLPERQGNKLAFSLQNILENPNVALMFIIPGVDEAYRVHGTARIINDPVILERLTARGQPALLALEIKVKQSFLHCGKAMKRSQLWKVDPKETKMSFRFGATVARESGGGDEVAKMVDQLVEEDYRDNL</sequence>
<gene>
    <name evidence="2" type="ORF">ACFOKA_08805</name>
</gene>
<dbReference type="InterPro" id="IPR024029">
    <property type="entry name" value="Pyridox_Oxase_FMN-dep"/>
</dbReference>
<dbReference type="Proteomes" id="UP001595444">
    <property type="component" value="Unassembled WGS sequence"/>
</dbReference>
<accession>A0ABV7D5K7</accession>
<dbReference type="PANTHER" id="PTHR42815:SF2">
    <property type="entry name" value="FAD-BINDING, PUTATIVE (AFU_ORTHOLOGUE AFUA_6G07600)-RELATED"/>
    <property type="match status" value="1"/>
</dbReference>
<organism evidence="2 3">
    <name type="scientific">Kordiimonas pumila</name>
    <dbReference type="NCBI Taxonomy" id="2161677"/>
    <lineage>
        <taxon>Bacteria</taxon>
        <taxon>Pseudomonadati</taxon>
        <taxon>Pseudomonadota</taxon>
        <taxon>Alphaproteobacteria</taxon>
        <taxon>Kordiimonadales</taxon>
        <taxon>Kordiimonadaceae</taxon>
        <taxon>Kordiimonas</taxon>
    </lineage>
</organism>
<proteinExistence type="predicted"/>
<dbReference type="InterPro" id="IPR011576">
    <property type="entry name" value="Pyridox_Oxase_N"/>
</dbReference>
<protein>
    <submittedName>
        <fullName evidence="2">MSMEG_1061 family FMN-dependent PPOX-type flavoprotein</fullName>
    </submittedName>
</protein>
<dbReference type="SUPFAM" id="SSF50475">
    <property type="entry name" value="FMN-binding split barrel"/>
    <property type="match status" value="1"/>
</dbReference>
<dbReference type="Gene3D" id="2.30.110.10">
    <property type="entry name" value="Electron Transport, Fmn-binding Protein, Chain A"/>
    <property type="match status" value="1"/>
</dbReference>
<dbReference type="Pfam" id="PF01243">
    <property type="entry name" value="PNPOx_N"/>
    <property type="match status" value="1"/>
</dbReference>
<keyword evidence="3" id="KW-1185">Reference proteome</keyword>
<dbReference type="NCBIfam" id="TIGR04025">
    <property type="entry name" value="PPOX_FMN_DR2398"/>
    <property type="match status" value="1"/>
</dbReference>
<dbReference type="RefSeq" id="WP_194215418.1">
    <property type="nucleotide sequence ID" value="NZ_CP061205.1"/>
</dbReference>